<protein>
    <submittedName>
        <fullName evidence="2">FAD dependent oxidoreductase</fullName>
    </submittedName>
</protein>
<dbReference type="SUPFAM" id="SSF51905">
    <property type="entry name" value="FAD/NAD(P)-binding domain"/>
    <property type="match status" value="1"/>
</dbReference>
<evidence type="ECO:0000313" key="3">
    <source>
        <dbReference type="Proteomes" id="UP000008641"/>
    </source>
</evidence>
<proteinExistence type="predicted"/>
<dbReference type="GO" id="GO:0005737">
    <property type="term" value="C:cytoplasm"/>
    <property type="evidence" value="ECO:0007669"/>
    <property type="project" value="TreeGrafter"/>
</dbReference>
<dbReference type="AlphaFoldDB" id="F0P1B5"/>
<feature type="domain" description="FAD dependent oxidoreductase" evidence="1">
    <location>
        <begin position="30"/>
        <end position="382"/>
    </location>
</feature>
<accession>F0P1B5</accession>
<reference evidence="3" key="2">
    <citation type="journal article" date="2011" name="Stand. Genomic Sci.">
        <title>Complete genome sequence of Weeksella virosa type strain (9751T).</title>
        <authorList>
            <person name="Lang E."/>
            <person name="Teshima H."/>
            <person name="Lucas S."/>
            <person name="Lapidus A."/>
            <person name="Hammon N."/>
            <person name="Deshpande S."/>
            <person name="Nolan M."/>
            <person name="Cheng J."/>
            <person name="Pitluck S."/>
            <person name="Liolios K."/>
            <person name="Pagani I."/>
            <person name="Mikhailova N."/>
            <person name="Ivanova N."/>
            <person name="Mavromatis K."/>
            <person name="Pati A."/>
            <person name="Tapia R."/>
            <person name="Han C."/>
            <person name="Goodwin L."/>
            <person name="Chen A."/>
            <person name="Palaniappan K."/>
            <person name="Land M."/>
            <person name="Hauser L."/>
            <person name="Chang Y."/>
            <person name="Jeffries C."/>
            <person name="Brambilla E."/>
            <person name="Kopitz M."/>
            <person name="Rohde M."/>
            <person name="Goker M."/>
            <person name="Tindall B."/>
            <person name="Detter J."/>
            <person name="Woyke T."/>
            <person name="Bristow J."/>
            <person name="Eisen J."/>
            <person name="Markowitz V."/>
            <person name="Hugenholtz P."/>
            <person name="Klenk H."/>
            <person name="Kyrpides N."/>
        </authorList>
    </citation>
    <scope>NUCLEOTIDE SEQUENCE [LARGE SCALE GENOMIC DNA]</scope>
    <source>
        <strain evidence="3">ATCC 43766 / DSM 16922 / JCM 21250 / NBRC 16016 / NCTC 11634 / CL345/78</strain>
    </source>
</reference>
<dbReference type="EMBL" id="CP002455">
    <property type="protein sequence ID" value="ADX68629.1"/>
    <property type="molecule type" value="Genomic_DNA"/>
</dbReference>
<dbReference type="RefSeq" id="WP_013599018.1">
    <property type="nucleotide sequence ID" value="NC_015144.1"/>
</dbReference>
<dbReference type="InterPro" id="IPR006076">
    <property type="entry name" value="FAD-dep_OxRdtase"/>
</dbReference>
<sequence>MDLHSGLSFWIVKNELFDYFHPLEDDYSIDVAIIGSGITGALVAHELCEAGIECVIIDKRTLVTGSSAASTAQLQYEIDIPLCKLVEKVTEKRAIDAYHNCLQSIKDLENVFKSNNIQTDFLNVPTVFLASTKQDIKLLEDEYAMRTKVGLPINFLDSNELKLYQNIDGFAALQNNTSAQMDAYKGAIKLLKHHQKKHSLQIFTHTKIDKIMETNDGCELFTSKGKKIKCKYVIVAAGFEAGEFLPKKVMNLISTYVIISSPMPEKNIWPHRSLIWETADPYLYMRTTKDNRLIVGGEDEDFQNPIKRDDLLREKIKTLEQKFKKLYPTIEFKTEMAWCGTFSSTEDGLPFMGPWKKNSRILYALGYGGNGITFSMIAAQVLKNSILNKKDDRMITFGFSRIVDCKKTN</sequence>
<gene>
    <name evidence="2" type="ordered locus">Weevi_1947</name>
</gene>
<dbReference type="Proteomes" id="UP000008641">
    <property type="component" value="Chromosome"/>
</dbReference>
<reference evidence="2 3" key="1">
    <citation type="journal article" date="2011" name="Stand. Genomic Sci.">
        <title>Complete genome sequence of Weeksella virosa type strain (9751).</title>
        <authorList>
            <person name="Lang E."/>
            <person name="Teshima H."/>
            <person name="Lucas S."/>
            <person name="Lapidus A."/>
            <person name="Hammon N."/>
            <person name="Deshpande S."/>
            <person name="Nolan M."/>
            <person name="Cheng J.F."/>
            <person name="Pitluck S."/>
            <person name="Liolios K."/>
            <person name="Pagani I."/>
            <person name="Mikhailova N."/>
            <person name="Ivanova N."/>
            <person name="Mavromatis K."/>
            <person name="Pati A."/>
            <person name="Tapia R."/>
            <person name="Han C."/>
            <person name="Goodwin L."/>
            <person name="Chen A."/>
            <person name="Palaniappan K."/>
            <person name="Land M."/>
            <person name="Hauser L."/>
            <person name="Chang Y.J."/>
            <person name="Jeffries C.D."/>
            <person name="Brambilla E.M."/>
            <person name="Kopitz M."/>
            <person name="Rohde M."/>
            <person name="Goker M."/>
            <person name="Tindall B.J."/>
            <person name="Detter J.C."/>
            <person name="Woyke T."/>
            <person name="Bristow J."/>
            <person name="Eisen J.A."/>
            <person name="Markowitz V."/>
            <person name="Hugenholtz P."/>
            <person name="Klenk H.P."/>
            <person name="Kyrpides N.C."/>
        </authorList>
    </citation>
    <scope>NUCLEOTIDE SEQUENCE [LARGE SCALE GENOMIC DNA]</scope>
    <source>
        <strain evidence="3">ATCC 43766 / DSM 16922 / JCM 21250 / NBRC 16016 / NCTC 11634 / CL345/78</strain>
    </source>
</reference>
<evidence type="ECO:0000313" key="2">
    <source>
        <dbReference type="EMBL" id="ADX68629.1"/>
    </source>
</evidence>
<dbReference type="Gene3D" id="3.30.9.10">
    <property type="entry name" value="D-Amino Acid Oxidase, subunit A, domain 2"/>
    <property type="match status" value="1"/>
</dbReference>
<dbReference type="PANTHER" id="PTHR13847">
    <property type="entry name" value="SARCOSINE DEHYDROGENASE-RELATED"/>
    <property type="match status" value="1"/>
</dbReference>
<keyword evidence="3" id="KW-1185">Reference proteome</keyword>
<dbReference type="Pfam" id="PF01266">
    <property type="entry name" value="DAO"/>
    <property type="match status" value="1"/>
</dbReference>
<dbReference type="InterPro" id="IPR036188">
    <property type="entry name" value="FAD/NAD-bd_sf"/>
</dbReference>
<dbReference type="KEGG" id="wvi:Weevi_1947"/>
<dbReference type="PANTHER" id="PTHR13847:SF201">
    <property type="entry name" value="PUTATIBE OXIDOREDUCTASE"/>
    <property type="match status" value="1"/>
</dbReference>
<dbReference type="Gene3D" id="3.50.50.60">
    <property type="entry name" value="FAD/NAD(P)-binding domain"/>
    <property type="match status" value="1"/>
</dbReference>
<dbReference type="STRING" id="865938.Weevi_1947"/>
<evidence type="ECO:0000259" key="1">
    <source>
        <dbReference type="Pfam" id="PF01266"/>
    </source>
</evidence>
<dbReference type="eggNOG" id="COG0665">
    <property type="taxonomic scope" value="Bacteria"/>
</dbReference>
<dbReference type="OrthoDB" id="571248at2"/>
<name>F0P1B5_WEEVC</name>
<dbReference type="HOGENOM" id="CLU_007884_3_1_10"/>
<organism evidence="2 3">
    <name type="scientific">Weeksella virosa (strain ATCC 43766 / DSM 16922 / JCM 21250 / CCUG 30538 / CDC 9751 / IAM 14551 / NBRC 16016 / NCTC 11634 / CL345/78)</name>
    <dbReference type="NCBI Taxonomy" id="865938"/>
    <lineage>
        <taxon>Bacteria</taxon>
        <taxon>Pseudomonadati</taxon>
        <taxon>Bacteroidota</taxon>
        <taxon>Flavobacteriia</taxon>
        <taxon>Flavobacteriales</taxon>
        <taxon>Weeksellaceae</taxon>
        <taxon>Weeksella</taxon>
    </lineage>
</organism>